<evidence type="ECO:0000313" key="3">
    <source>
        <dbReference type="Proteomes" id="UP000290608"/>
    </source>
</evidence>
<keyword evidence="1" id="KW-0812">Transmembrane</keyword>
<proteinExistence type="predicted"/>
<feature type="transmembrane region" description="Helical" evidence="1">
    <location>
        <begin position="56"/>
        <end position="75"/>
    </location>
</feature>
<accession>A0A4Q0PPV4</accession>
<dbReference type="STRING" id="1122159.SAMN02745246_00471"/>
<feature type="transmembrane region" description="Helical" evidence="1">
    <location>
        <begin position="24"/>
        <end position="50"/>
    </location>
</feature>
<protein>
    <submittedName>
        <fullName evidence="2">Uncharacterized protein</fullName>
    </submittedName>
</protein>
<reference evidence="2 3" key="1">
    <citation type="submission" date="2018-07" db="EMBL/GenBank/DDBJ databases">
        <title>Leeuwenhoekiella genomics.</title>
        <authorList>
            <person name="Tahon G."/>
            <person name="Willems A."/>
        </authorList>
    </citation>
    <scope>NUCLEOTIDE SEQUENCE [LARGE SCALE GENOMIC DNA]</scope>
    <source>
        <strain evidence="2 3">LMG 1345</strain>
    </source>
</reference>
<comment type="caution">
    <text evidence="2">The sequence shown here is derived from an EMBL/GenBank/DDBJ whole genome shotgun (WGS) entry which is preliminary data.</text>
</comment>
<evidence type="ECO:0000256" key="1">
    <source>
        <dbReference type="SAM" id="Phobius"/>
    </source>
</evidence>
<name>A0A4Q0PPV4_9FLAO</name>
<gene>
    <name evidence="2" type="ORF">DSL99_412</name>
</gene>
<dbReference type="AlphaFoldDB" id="A0A4Q0PPV4"/>
<sequence length="89" mass="10468">MKLREEDKKFVNKWQEKRESKLQFFLGIILQVTLGAITYKLVVSFISTGMFDKTDFISYGIFGFILGVVVAFVKYRMNEKRFKKLKTGK</sequence>
<evidence type="ECO:0000313" key="2">
    <source>
        <dbReference type="EMBL" id="RXG32636.1"/>
    </source>
</evidence>
<dbReference type="RefSeq" id="WP_073096467.1">
    <property type="nucleotide sequence ID" value="NZ_QOVL01000002.1"/>
</dbReference>
<organism evidence="2 3">
    <name type="scientific">Leeuwenhoekiella marinoflava</name>
    <dbReference type="NCBI Taxonomy" id="988"/>
    <lineage>
        <taxon>Bacteria</taxon>
        <taxon>Pseudomonadati</taxon>
        <taxon>Bacteroidota</taxon>
        <taxon>Flavobacteriia</taxon>
        <taxon>Flavobacteriales</taxon>
        <taxon>Flavobacteriaceae</taxon>
        <taxon>Leeuwenhoekiella</taxon>
    </lineage>
</organism>
<keyword evidence="1" id="KW-0472">Membrane</keyword>
<keyword evidence="1" id="KW-1133">Transmembrane helix</keyword>
<dbReference type="EMBL" id="QOVL01000002">
    <property type="protein sequence ID" value="RXG32636.1"/>
    <property type="molecule type" value="Genomic_DNA"/>
</dbReference>
<dbReference type="Proteomes" id="UP000290608">
    <property type="component" value="Unassembled WGS sequence"/>
</dbReference>